<dbReference type="Proteomes" id="UP000187851">
    <property type="component" value="Chromosome"/>
</dbReference>
<feature type="transmembrane region" description="Helical" evidence="1">
    <location>
        <begin position="184"/>
        <end position="202"/>
    </location>
</feature>
<keyword evidence="4" id="KW-1185">Reference proteome</keyword>
<dbReference type="EMBL" id="CP019458">
    <property type="protein sequence ID" value="AQA10581.1"/>
    <property type="molecule type" value="Genomic_DNA"/>
</dbReference>
<proteinExistence type="predicted"/>
<evidence type="ECO:0000259" key="2">
    <source>
        <dbReference type="Pfam" id="PF02517"/>
    </source>
</evidence>
<keyword evidence="3" id="KW-0378">Hydrolase</keyword>
<sequence>MRLVWQLVTVGAVAFLGGQGLAAVDGHAWLTLAIGVLTAVLAVLVYGWVVRRTERRPVAEVAREGATAALGRGALIGVVMCGFVIANIAFLGYYEVDGLGSPTGAVGLFGFMAGAAVTEELLYRGVLFRIVEERLGTWIALTSTGVLFGLSHLLNPHASLWGAIAIAIEAGGMLGAAYAATRNLWLPIGLHFSWNFAISGIFSTEVSGNGTPQGLLDSATSGPAAVTGGEFGPEGSLYTVLFGVLVTIVFMWLARRRGHLMPRRRRADRAAATATLAR</sequence>
<reference evidence="3 4" key="1">
    <citation type="journal article" date="2017" name="J. Biotechnol.">
        <title>The complete genome sequence of Streptomyces autolyticus CGMCC 0516, the producer of geldanamycin, autolytimycin, reblastatin and elaiophylin.</title>
        <authorList>
            <person name="Yin M."/>
            <person name="Jiang M."/>
            <person name="Ren Z."/>
            <person name="Dong Y."/>
            <person name="Lu T."/>
        </authorList>
    </citation>
    <scope>NUCLEOTIDE SEQUENCE [LARGE SCALE GENOMIC DNA]</scope>
    <source>
        <strain evidence="3 4">CGMCC0516</strain>
    </source>
</reference>
<feature type="transmembrane region" description="Helical" evidence="1">
    <location>
        <begin position="105"/>
        <end position="123"/>
    </location>
</feature>
<feature type="domain" description="CAAX prenyl protease 2/Lysostaphin resistance protein A-like" evidence="2">
    <location>
        <begin position="106"/>
        <end position="196"/>
    </location>
</feature>
<feature type="transmembrane region" description="Helical" evidence="1">
    <location>
        <begin position="70"/>
        <end position="93"/>
    </location>
</feature>
<name>A0ABN4W2A8_9ACTN</name>
<dbReference type="GO" id="GO:0006508">
    <property type="term" value="P:proteolysis"/>
    <property type="evidence" value="ECO:0007669"/>
    <property type="project" value="UniProtKB-KW"/>
</dbReference>
<keyword evidence="1" id="KW-0472">Membrane</keyword>
<evidence type="ECO:0000256" key="1">
    <source>
        <dbReference type="SAM" id="Phobius"/>
    </source>
</evidence>
<keyword evidence="1" id="KW-1133">Transmembrane helix</keyword>
<organism evidence="3 4">
    <name type="scientific">Streptomyces autolyticus</name>
    <dbReference type="NCBI Taxonomy" id="75293"/>
    <lineage>
        <taxon>Bacteria</taxon>
        <taxon>Bacillati</taxon>
        <taxon>Actinomycetota</taxon>
        <taxon>Actinomycetes</taxon>
        <taxon>Kitasatosporales</taxon>
        <taxon>Streptomycetaceae</taxon>
        <taxon>Streptomyces</taxon>
    </lineage>
</organism>
<keyword evidence="3" id="KW-0645">Protease</keyword>
<dbReference type="RefSeq" id="WP_079256740.1">
    <property type="nucleotide sequence ID" value="NZ_CP019458.1"/>
</dbReference>
<dbReference type="PANTHER" id="PTHR39430">
    <property type="entry name" value="MEMBRANE-ASSOCIATED PROTEASE-RELATED"/>
    <property type="match status" value="1"/>
</dbReference>
<feature type="transmembrane region" description="Helical" evidence="1">
    <location>
        <begin position="32"/>
        <end position="49"/>
    </location>
</feature>
<evidence type="ECO:0000313" key="3">
    <source>
        <dbReference type="EMBL" id="AQA10581.1"/>
    </source>
</evidence>
<dbReference type="PANTHER" id="PTHR39430:SF1">
    <property type="entry name" value="PROTEASE"/>
    <property type="match status" value="1"/>
</dbReference>
<dbReference type="InterPro" id="IPR003675">
    <property type="entry name" value="Rce1/LyrA-like_dom"/>
</dbReference>
<feature type="transmembrane region" description="Helical" evidence="1">
    <location>
        <begin position="236"/>
        <end position="254"/>
    </location>
</feature>
<feature type="transmembrane region" description="Helical" evidence="1">
    <location>
        <begin position="160"/>
        <end position="179"/>
    </location>
</feature>
<accession>A0ABN4W2A8</accession>
<dbReference type="Pfam" id="PF02517">
    <property type="entry name" value="Rce1-like"/>
    <property type="match status" value="1"/>
</dbReference>
<evidence type="ECO:0000313" key="4">
    <source>
        <dbReference type="Proteomes" id="UP000187851"/>
    </source>
</evidence>
<gene>
    <name evidence="3" type="ORF">BV401_08870</name>
</gene>
<dbReference type="GO" id="GO:0008233">
    <property type="term" value="F:peptidase activity"/>
    <property type="evidence" value="ECO:0007669"/>
    <property type="project" value="UniProtKB-KW"/>
</dbReference>
<keyword evidence="1" id="KW-0812">Transmembrane</keyword>
<feature type="transmembrane region" description="Helical" evidence="1">
    <location>
        <begin position="135"/>
        <end position="154"/>
    </location>
</feature>
<protein>
    <submittedName>
        <fullName evidence="3">CAAX protease family protein</fullName>
    </submittedName>
</protein>